<keyword evidence="1" id="KW-1133">Transmembrane helix</keyword>
<feature type="transmembrane region" description="Helical" evidence="1">
    <location>
        <begin position="43"/>
        <end position="61"/>
    </location>
</feature>
<gene>
    <name evidence="2" type="ORF">EXY25_06920</name>
</gene>
<dbReference type="RefSeq" id="WP_130566220.1">
    <property type="nucleotide sequence ID" value="NZ_SHLY01000002.1"/>
</dbReference>
<protein>
    <submittedName>
        <fullName evidence="2">DUF1444 family protein</fullName>
    </submittedName>
</protein>
<proteinExistence type="predicted"/>
<dbReference type="Pfam" id="PF07285">
    <property type="entry name" value="DUF1444"/>
    <property type="match status" value="1"/>
</dbReference>
<keyword evidence="3" id="KW-1185">Reference proteome</keyword>
<keyword evidence="1" id="KW-0472">Membrane</keyword>
<name>A0ABY1WQH9_9GAMM</name>
<dbReference type="InterPro" id="IPR010838">
    <property type="entry name" value="DUF1444"/>
</dbReference>
<accession>A0ABY1WQH9</accession>
<dbReference type="Proteomes" id="UP000292544">
    <property type="component" value="Unassembled WGS sequence"/>
</dbReference>
<dbReference type="EMBL" id="SHLY01000002">
    <property type="protein sequence ID" value="TAA46977.1"/>
    <property type="molecule type" value="Genomic_DNA"/>
</dbReference>
<sequence>MTTRVCSHCGESLDLRKVVTASSPANINCASCDSDIGVDKTHAWGFAAVGLVVAIVLWLLIEKYLGYTFSVVMVAVVAWWLIAEFAYYVGLKSGVVKSTLLPQDQLTQETEEEASTPFVVPRLKNHAFVKAMDDIPQMTDEMRPISEFLFSDLWLTYAIDDGDNFIALSPALAKQHGIDLDTIKATATQNVLLYLKDIRKNEHDGFFSLSCENNMIANAVLFSPLWEQIEGEINDAVVIAIPHRDYVLYAPRNNPDAIAKLKETMQSFDYSETHALSEHLYIRDGESWAVME</sequence>
<keyword evidence="1" id="KW-0812">Transmembrane</keyword>
<reference evidence="3" key="1">
    <citation type="submission" date="2019-02" db="EMBL/GenBank/DDBJ databases">
        <title>Draft genome sequence of Muricauda sp. 176CP4-71.</title>
        <authorList>
            <person name="Park J.-S."/>
        </authorList>
    </citation>
    <scope>NUCLEOTIDE SEQUENCE [LARGE SCALE GENOMIC DNA]</scope>
    <source>
        <strain evidence="3">176GS2-150</strain>
    </source>
</reference>
<feature type="transmembrane region" description="Helical" evidence="1">
    <location>
        <begin position="67"/>
        <end position="89"/>
    </location>
</feature>
<evidence type="ECO:0000313" key="2">
    <source>
        <dbReference type="EMBL" id="TAA46977.1"/>
    </source>
</evidence>
<organism evidence="2 3">
    <name type="scientific">Corallincola spongiicola</name>
    <dbReference type="NCBI Taxonomy" id="2520508"/>
    <lineage>
        <taxon>Bacteria</taxon>
        <taxon>Pseudomonadati</taxon>
        <taxon>Pseudomonadota</taxon>
        <taxon>Gammaproteobacteria</taxon>
        <taxon>Alteromonadales</taxon>
        <taxon>Psychromonadaceae</taxon>
        <taxon>Corallincola</taxon>
    </lineage>
</organism>
<evidence type="ECO:0000256" key="1">
    <source>
        <dbReference type="SAM" id="Phobius"/>
    </source>
</evidence>
<comment type="caution">
    <text evidence="2">The sequence shown here is derived from an EMBL/GenBank/DDBJ whole genome shotgun (WGS) entry which is preliminary data.</text>
</comment>
<evidence type="ECO:0000313" key="3">
    <source>
        <dbReference type="Proteomes" id="UP000292544"/>
    </source>
</evidence>